<keyword evidence="3 5" id="KW-1133">Transmembrane helix</keyword>
<name>A0A502G347_9SPHN</name>
<keyword evidence="2 5" id="KW-0812">Transmembrane</keyword>
<dbReference type="AlphaFoldDB" id="A0A502G347"/>
<sequence length="226" mass="23619">MLRALLLSLGQLGDRKIVAVFLKSLALTVVLIAALGVALWYGATQAAADWGWDPAAGGVLGAVALLAAFGISWLLFRAIAIAVMMAFADDVVVAVEARHYPAALETARSVSAARGIGLGLRSAARAILVNLALAPVYVALLVTGVGTWLLFFLVNGWLLGRDLGELVAARHVPPALMRDWRKTGAVDRFALGVAGTALFMVPIANLFAPILGAAMATHLFHSGRTT</sequence>
<dbReference type="Proteomes" id="UP000319931">
    <property type="component" value="Unassembled WGS sequence"/>
</dbReference>
<dbReference type="RefSeq" id="WP_140847165.1">
    <property type="nucleotide sequence ID" value="NZ_RCZC01000001.1"/>
</dbReference>
<organism evidence="6 7">
    <name type="scientific">Sphingomonas glacialis</name>
    <dbReference type="NCBI Taxonomy" id="658225"/>
    <lineage>
        <taxon>Bacteria</taxon>
        <taxon>Pseudomonadati</taxon>
        <taxon>Pseudomonadota</taxon>
        <taxon>Alphaproteobacteria</taxon>
        <taxon>Sphingomonadales</taxon>
        <taxon>Sphingomonadaceae</taxon>
        <taxon>Sphingomonas</taxon>
    </lineage>
</organism>
<dbReference type="InterPro" id="IPR059112">
    <property type="entry name" value="CysZ/EI24"/>
</dbReference>
<protein>
    <recommendedName>
        <fullName evidence="8">Cysteine biosynthesis protein</fullName>
    </recommendedName>
</protein>
<dbReference type="EMBL" id="RCZC01000001">
    <property type="protein sequence ID" value="TPG56308.1"/>
    <property type="molecule type" value="Genomic_DNA"/>
</dbReference>
<evidence type="ECO:0008006" key="8">
    <source>
        <dbReference type="Google" id="ProtNLM"/>
    </source>
</evidence>
<evidence type="ECO:0000256" key="1">
    <source>
        <dbReference type="ARBA" id="ARBA00004141"/>
    </source>
</evidence>
<feature type="transmembrane region" description="Helical" evidence="5">
    <location>
        <begin position="127"/>
        <end position="154"/>
    </location>
</feature>
<reference evidence="6 7" key="1">
    <citation type="journal article" date="2019" name="Environ. Microbiol.">
        <title>Species interactions and distinct microbial communities in high Arctic permafrost affected cryosols are associated with the CH4 and CO2 gas fluxes.</title>
        <authorList>
            <person name="Altshuler I."/>
            <person name="Hamel J."/>
            <person name="Turney S."/>
            <person name="Magnuson E."/>
            <person name="Levesque R."/>
            <person name="Greer C."/>
            <person name="Whyte L.G."/>
        </authorList>
    </citation>
    <scope>NUCLEOTIDE SEQUENCE [LARGE SCALE GENOMIC DNA]</scope>
    <source>
        <strain evidence="6 7">E6.1</strain>
    </source>
</reference>
<evidence type="ECO:0000256" key="5">
    <source>
        <dbReference type="SAM" id="Phobius"/>
    </source>
</evidence>
<evidence type="ECO:0000256" key="2">
    <source>
        <dbReference type="ARBA" id="ARBA00022692"/>
    </source>
</evidence>
<evidence type="ECO:0000313" key="6">
    <source>
        <dbReference type="EMBL" id="TPG56308.1"/>
    </source>
</evidence>
<gene>
    <name evidence="6" type="ORF">EAH76_01725</name>
</gene>
<evidence type="ECO:0000313" key="7">
    <source>
        <dbReference type="Proteomes" id="UP000319931"/>
    </source>
</evidence>
<feature type="transmembrane region" description="Helical" evidence="5">
    <location>
        <begin position="55"/>
        <end position="76"/>
    </location>
</feature>
<evidence type="ECO:0000256" key="4">
    <source>
        <dbReference type="ARBA" id="ARBA00023136"/>
    </source>
</evidence>
<accession>A0A502G347</accession>
<proteinExistence type="predicted"/>
<keyword evidence="7" id="KW-1185">Reference proteome</keyword>
<evidence type="ECO:0000256" key="3">
    <source>
        <dbReference type="ARBA" id="ARBA00022989"/>
    </source>
</evidence>
<dbReference type="OrthoDB" id="5421146at2"/>
<dbReference type="Pfam" id="PF07264">
    <property type="entry name" value="EI24"/>
    <property type="match status" value="1"/>
</dbReference>
<keyword evidence="4 5" id="KW-0472">Membrane</keyword>
<feature type="transmembrane region" description="Helical" evidence="5">
    <location>
        <begin position="189"/>
        <end position="214"/>
    </location>
</feature>
<feature type="transmembrane region" description="Helical" evidence="5">
    <location>
        <begin position="20"/>
        <end position="43"/>
    </location>
</feature>
<comment type="subcellular location">
    <subcellularLocation>
        <location evidence="1">Membrane</location>
        <topology evidence="1">Multi-pass membrane protein</topology>
    </subcellularLocation>
</comment>
<comment type="caution">
    <text evidence="6">The sequence shown here is derived from an EMBL/GenBank/DDBJ whole genome shotgun (WGS) entry which is preliminary data.</text>
</comment>